<evidence type="ECO:0000313" key="1">
    <source>
        <dbReference type="EMBL" id="RZR74598.1"/>
    </source>
</evidence>
<proteinExistence type="predicted"/>
<reference evidence="1" key="1">
    <citation type="journal article" date="2018" name="Data Brief">
        <title>Genome sequence data from 17 accessions of Ensete ventricosum, a staple food crop for millions in Ethiopia.</title>
        <authorList>
            <person name="Yemataw Z."/>
            <person name="Muzemil S."/>
            <person name="Ambachew D."/>
            <person name="Tripathi L."/>
            <person name="Tesfaye K."/>
            <person name="Chala A."/>
            <person name="Farbos A."/>
            <person name="O'Neill P."/>
            <person name="Moore K."/>
            <person name="Grant M."/>
            <person name="Studholme D.J."/>
        </authorList>
    </citation>
    <scope>NUCLEOTIDE SEQUENCE [LARGE SCALE GENOMIC DNA]</scope>
    <source>
        <tissue evidence="1">Leaf</tissue>
    </source>
</reference>
<gene>
    <name evidence="1" type="ORF">BHM03_00039182</name>
</gene>
<dbReference type="EMBL" id="KV876307">
    <property type="protein sequence ID" value="RZR74598.1"/>
    <property type="molecule type" value="Genomic_DNA"/>
</dbReference>
<accession>A0A445MK70</accession>
<organism evidence="1">
    <name type="scientific">Ensete ventricosum</name>
    <name type="common">Abyssinian banana</name>
    <name type="synonym">Musa ensete</name>
    <dbReference type="NCBI Taxonomy" id="4639"/>
    <lineage>
        <taxon>Eukaryota</taxon>
        <taxon>Viridiplantae</taxon>
        <taxon>Streptophyta</taxon>
        <taxon>Embryophyta</taxon>
        <taxon>Tracheophyta</taxon>
        <taxon>Spermatophyta</taxon>
        <taxon>Magnoliopsida</taxon>
        <taxon>Liliopsida</taxon>
        <taxon>Zingiberales</taxon>
        <taxon>Musaceae</taxon>
        <taxon>Ensete</taxon>
    </lineage>
</organism>
<protein>
    <submittedName>
        <fullName evidence="1">Uncharacterized protein</fullName>
    </submittedName>
</protein>
<dbReference type="AlphaFoldDB" id="A0A445MK70"/>
<sequence>MPSSAQPLPGVTFTAFFHYLPPLPTTNDYRCPLSSSSASRSLHNPFCLVDPTYLQIQRSCFFSLQCCPATPAITCYRIFLPHCSLASYCPCLPSLPSSSIITAIAIAKALVDHSCCPLLHLLCFLLPLLAITAFLLNRSLTCHIVVSLSLAVALTALNRLCPPLAGTDNLVAVKSCYIYDIYP</sequence>
<name>A0A445MK70_ENSVE</name>
<dbReference type="Proteomes" id="UP000290560">
    <property type="component" value="Unassembled WGS sequence"/>
</dbReference>